<reference evidence="4" key="1">
    <citation type="submission" date="2016-11" db="UniProtKB">
        <authorList>
            <consortium name="WormBaseParasite"/>
        </authorList>
    </citation>
    <scope>IDENTIFICATION</scope>
</reference>
<proteinExistence type="predicted"/>
<dbReference type="Proteomes" id="UP000095283">
    <property type="component" value="Unplaced"/>
</dbReference>
<organism evidence="3 4">
    <name type="scientific">Heterorhabditis bacteriophora</name>
    <name type="common">Entomopathogenic nematode worm</name>
    <dbReference type="NCBI Taxonomy" id="37862"/>
    <lineage>
        <taxon>Eukaryota</taxon>
        <taxon>Metazoa</taxon>
        <taxon>Ecdysozoa</taxon>
        <taxon>Nematoda</taxon>
        <taxon>Chromadorea</taxon>
        <taxon>Rhabditida</taxon>
        <taxon>Rhabditina</taxon>
        <taxon>Rhabditomorpha</taxon>
        <taxon>Strongyloidea</taxon>
        <taxon>Heterorhabditidae</taxon>
        <taxon>Heterorhabditis</taxon>
    </lineage>
</organism>
<dbReference type="InterPro" id="IPR056551">
    <property type="entry name" value="Beta-prop_NOL10_N"/>
</dbReference>
<keyword evidence="3" id="KW-1185">Reference proteome</keyword>
<dbReference type="PANTHER" id="PTHR14927">
    <property type="entry name" value="NUCLEOLAR PROTEIN 10"/>
    <property type="match status" value="1"/>
</dbReference>
<dbReference type="SUPFAM" id="SSF50978">
    <property type="entry name" value="WD40 repeat-like"/>
    <property type="match status" value="1"/>
</dbReference>
<protein>
    <submittedName>
        <fullName evidence="4">Nucleolar protein 10</fullName>
    </submittedName>
</protein>
<evidence type="ECO:0000259" key="1">
    <source>
        <dbReference type="Pfam" id="PF23097"/>
    </source>
</evidence>
<evidence type="ECO:0000259" key="2">
    <source>
        <dbReference type="Pfam" id="PF23098"/>
    </source>
</evidence>
<feature type="domain" description="Nucleolar protein 10-like N-terminal" evidence="2">
    <location>
        <begin position="1"/>
        <end position="157"/>
    </location>
</feature>
<dbReference type="InterPro" id="IPR015943">
    <property type="entry name" value="WD40/YVTN_repeat-like_dom_sf"/>
</dbReference>
<dbReference type="AlphaFoldDB" id="A0A1I7WMZ7"/>
<dbReference type="GO" id="GO:0032040">
    <property type="term" value="C:small-subunit processome"/>
    <property type="evidence" value="ECO:0007669"/>
    <property type="project" value="TreeGrafter"/>
</dbReference>
<dbReference type="GO" id="GO:0030686">
    <property type="term" value="C:90S preribosome"/>
    <property type="evidence" value="ECO:0007669"/>
    <property type="project" value="TreeGrafter"/>
</dbReference>
<sequence length="515" mass="59020">MHVSTVNDVKIYNLSAGKSVPEWIGSEARRRLERKDLDVRRRIQLIQDFNMPDISHTIDVSPDGRYIVATGAYKPWLKCYDLSDLSLKFERGVDSDIIKVVILSDDYSKLVVLEQDRYLEMHAAFGRYFRMRMPRFGRDMSYSRECSDLYLVGASNGVEVTALKFRDALHLGVGMSSGHVLVYDIRSSKPLIVKDHNNGLPIKKLDFVKRDEGNLVLSMDERVLKMWDENCGKPFAAIETETALTDFTRYPDSGLIFFANEAPRMLQYFVPSLGTAPKWCSYLETITEELEENAQPTVYDDYKFVTKTELDDMGLSHLIGSTLLRAYMHGYFIDIRLYNKAQTLTQPFAYDKYKERKVKDLVLEERENTIIKKKDILPKVNKDLAIRLRLEAETDIASVKSVKKKKSDKKKVGLFSFILIDSISLRDKKQALDRGGDLDHVEDTPFGGRSMTFTLQKSGAAGFAEREKKHKRRLYNSYVDDQLLISERVKSMNASVYDYWGSLTIILDVTCLGGI</sequence>
<feature type="domain" description="Nucleolar protein 10-like N-terminal" evidence="2">
    <location>
        <begin position="168"/>
        <end position="293"/>
    </location>
</feature>
<dbReference type="InterPro" id="IPR056550">
    <property type="entry name" value="NOL10_2nd"/>
</dbReference>
<feature type="domain" description="Nucleolar protein 10-like second" evidence="1">
    <location>
        <begin position="298"/>
        <end position="345"/>
    </location>
</feature>
<dbReference type="Gene3D" id="2.130.10.10">
    <property type="entry name" value="YVTN repeat-like/Quinoprotein amine dehydrogenase"/>
    <property type="match status" value="1"/>
</dbReference>
<evidence type="ECO:0000313" key="3">
    <source>
        <dbReference type="Proteomes" id="UP000095283"/>
    </source>
</evidence>
<dbReference type="InterPro" id="IPR040382">
    <property type="entry name" value="NOL10/Enp2"/>
</dbReference>
<dbReference type="Pfam" id="PF23097">
    <property type="entry name" value="NOL10_2nd"/>
    <property type="match status" value="1"/>
</dbReference>
<dbReference type="WBParaSite" id="Hba_06525">
    <property type="protein sequence ID" value="Hba_06525"/>
    <property type="gene ID" value="Hba_06525"/>
</dbReference>
<evidence type="ECO:0000313" key="4">
    <source>
        <dbReference type="WBParaSite" id="Hba_06525"/>
    </source>
</evidence>
<name>A0A1I7WMZ7_HETBA</name>
<dbReference type="Pfam" id="PF23098">
    <property type="entry name" value="Beta-prop_NOL10_N"/>
    <property type="match status" value="2"/>
</dbReference>
<dbReference type="PANTHER" id="PTHR14927:SF0">
    <property type="entry name" value="NUCLEOLAR PROTEIN 10"/>
    <property type="match status" value="1"/>
</dbReference>
<dbReference type="InterPro" id="IPR036322">
    <property type="entry name" value="WD40_repeat_dom_sf"/>
</dbReference>
<accession>A0A1I7WMZ7</accession>
<dbReference type="GO" id="GO:0000462">
    <property type="term" value="P:maturation of SSU-rRNA from tricistronic rRNA transcript (SSU-rRNA, 5.8S rRNA, LSU-rRNA)"/>
    <property type="evidence" value="ECO:0007669"/>
    <property type="project" value="TreeGrafter"/>
</dbReference>